<accession>A0A7X2ZBX9</accession>
<comment type="caution">
    <text evidence="1">The sequence shown here is derived from an EMBL/GenBank/DDBJ whole genome shotgun (WGS) entry which is preliminary data.</text>
</comment>
<dbReference type="EMBL" id="WNZX01000013">
    <property type="protein sequence ID" value="MUG72135.1"/>
    <property type="molecule type" value="Genomic_DNA"/>
</dbReference>
<dbReference type="RefSeq" id="WP_054798207.1">
    <property type="nucleotide sequence ID" value="NZ_WNZX01000013.1"/>
</dbReference>
<sequence>MRTLIAYPDSETPEQGLEREQAWSVAPDKVTGREAMFSRLAEPYDAIAVHSGIGYDAYPWDWMPALRRLQPQARIMVALDETVSDSFMMEAICRLADALSFAVLPAGIEGRSRIEAFVSFLQGEAVRESYRQEPGAVNGAVVTVWGAASKDGATTVALNTALALASRGGIRVGLIDANLRNPEVKARLNVNDPGMASFVIRSKLQTQRLRPEELVGACIRYRQRLPLYILPGSPRRDTAQDVTPEMMTHLIAAARQAFDVTFIDVNSYPDNAATICAVREADHRWLVTQNRYASYRTSWGEWYACFWSYCGLAPKDVSLIVNRSYDGDRPERIADYLGMRLAAAVPNVPGGLGLASADEGVPLYDRPGAEPFTASIDGLAAQLDGQDEAMSAGAAPVTAVRPKISWLHRFAAKFG</sequence>
<evidence type="ECO:0000313" key="2">
    <source>
        <dbReference type="Proteomes" id="UP000450917"/>
    </source>
</evidence>
<protein>
    <recommendedName>
        <fullName evidence="3">CobQ/CobB/MinD/ParA nucleotide binding domain-containing protein</fullName>
    </recommendedName>
</protein>
<dbReference type="Gene3D" id="3.40.50.300">
    <property type="entry name" value="P-loop containing nucleotide triphosphate hydrolases"/>
    <property type="match status" value="1"/>
</dbReference>
<dbReference type="SUPFAM" id="SSF52540">
    <property type="entry name" value="P-loop containing nucleoside triphosphate hydrolases"/>
    <property type="match status" value="1"/>
</dbReference>
<gene>
    <name evidence="1" type="ORF">GNP93_15795</name>
</gene>
<dbReference type="AlphaFoldDB" id="A0A7X2ZBX9"/>
<name>A0A7X2ZBX9_9BACL</name>
<organism evidence="1 2">
    <name type="scientific">Paenibacillus validus</name>
    <dbReference type="NCBI Taxonomy" id="44253"/>
    <lineage>
        <taxon>Bacteria</taxon>
        <taxon>Bacillati</taxon>
        <taxon>Bacillota</taxon>
        <taxon>Bacilli</taxon>
        <taxon>Bacillales</taxon>
        <taxon>Paenibacillaceae</taxon>
        <taxon>Paenibacillus</taxon>
    </lineage>
</organism>
<dbReference type="Proteomes" id="UP000450917">
    <property type="component" value="Unassembled WGS sequence"/>
</dbReference>
<keyword evidence="2" id="KW-1185">Reference proteome</keyword>
<dbReference type="InterPro" id="IPR027417">
    <property type="entry name" value="P-loop_NTPase"/>
</dbReference>
<proteinExistence type="predicted"/>
<evidence type="ECO:0008006" key="3">
    <source>
        <dbReference type="Google" id="ProtNLM"/>
    </source>
</evidence>
<reference evidence="1 2" key="1">
    <citation type="submission" date="2019-11" db="EMBL/GenBank/DDBJ databases">
        <title>Draft genome sequences of five Paenibacillus species of dairy origin.</title>
        <authorList>
            <person name="Olajide A.M."/>
            <person name="Chen S."/>
            <person name="Lapointe G."/>
        </authorList>
    </citation>
    <scope>NUCLEOTIDE SEQUENCE [LARGE SCALE GENOMIC DNA]</scope>
    <source>
        <strain evidence="1 2">2CS3</strain>
    </source>
</reference>
<evidence type="ECO:0000313" key="1">
    <source>
        <dbReference type="EMBL" id="MUG72135.1"/>
    </source>
</evidence>